<dbReference type="GO" id="GO:0098552">
    <property type="term" value="C:side of membrane"/>
    <property type="evidence" value="ECO:0007669"/>
    <property type="project" value="UniProtKB-KW"/>
</dbReference>
<sequence>MESWKITLVALIMATMVVLAAGEENKSIDKEACKEQRLGMATCIPFMKGQAKSPTPDCCSGLKTIINSDKNCICMIIQDRNEPDLGDLQNQINVSIAFTLPSICHVTANVAKCP</sequence>
<keyword evidence="3" id="KW-1003">Cell membrane</keyword>
<protein>
    <recommendedName>
        <fullName evidence="11">Bifunctional inhibitor/plant lipid transfer protein/seed storage helical domain-containing protein</fullName>
    </recommendedName>
</protein>
<dbReference type="GO" id="GO:0008289">
    <property type="term" value="F:lipid binding"/>
    <property type="evidence" value="ECO:0007669"/>
    <property type="project" value="InterPro"/>
</dbReference>
<dbReference type="OMA" id="RNQGTHE"/>
<dbReference type="GO" id="GO:0006869">
    <property type="term" value="P:lipid transport"/>
    <property type="evidence" value="ECO:0007669"/>
    <property type="project" value="InterPro"/>
</dbReference>
<feature type="chain" id="PRO_5001821508" description="Bifunctional inhibitor/plant lipid transfer protein/seed storage helical domain-containing protein" evidence="10">
    <location>
        <begin position="23"/>
        <end position="114"/>
    </location>
</feature>
<name>A0A087FX20_ARAAL</name>
<evidence type="ECO:0000256" key="4">
    <source>
        <dbReference type="ARBA" id="ARBA00022622"/>
    </source>
</evidence>
<dbReference type="eggNOG" id="ENOG502S0FC">
    <property type="taxonomic scope" value="Eukaryota"/>
</dbReference>
<evidence type="ECO:0000313" key="13">
    <source>
        <dbReference type="Proteomes" id="UP000029120"/>
    </source>
</evidence>
<evidence type="ECO:0000256" key="3">
    <source>
        <dbReference type="ARBA" id="ARBA00022475"/>
    </source>
</evidence>
<dbReference type="PRINTS" id="PR00382">
    <property type="entry name" value="LIPIDTRNSFER"/>
</dbReference>
<keyword evidence="5 10" id="KW-0732">Signal</keyword>
<comment type="subcellular location">
    <subcellularLocation>
        <location evidence="1">Cell membrane</location>
        <topology evidence="1">Lipid-anchor</topology>
        <topology evidence="1">GPI-anchor</topology>
    </subcellularLocation>
</comment>
<evidence type="ECO:0000256" key="1">
    <source>
        <dbReference type="ARBA" id="ARBA00004609"/>
    </source>
</evidence>
<dbReference type="InterPro" id="IPR000528">
    <property type="entry name" value="Plant_nsLTP"/>
</dbReference>
<evidence type="ECO:0000256" key="5">
    <source>
        <dbReference type="ARBA" id="ARBA00022729"/>
    </source>
</evidence>
<evidence type="ECO:0000259" key="11">
    <source>
        <dbReference type="SMART" id="SM00499"/>
    </source>
</evidence>
<dbReference type="CDD" id="cd00010">
    <property type="entry name" value="AAI_LTSS"/>
    <property type="match status" value="1"/>
</dbReference>
<evidence type="ECO:0000256" key="6">
    <source>
        <dbReference type="ARBA" id="ARBA00023136"/>
    </source>
</evidence>
<dbReference type="PANTHER" id="PTHR33044">
    <property type="entry name" value="BIFUNCTIONAL INHIBITOR/LIPID-TRANSFER PROTEIN/SEED STORAGE 2S ALBUMIN SUPERFAMILY PROTEIN-RELATED"/>
    <property type="match status" value="1"/>
</dbReference>
<gene>
    <name evidence="12" type="ORF">AALP_AAs71527U000100</name>
</gene>
<evidence type="ECO:0000256" key="8">
    <source>
        <dbReference type="ARBA" id="ARBA00023180"/>
    </source>
</evidence>
<feature type="signal peptide" evidence="10">
    <location>
        <begin position="1"/>
        <end position="22"/>
    </location>
</feature>
<evidence type="ECO:0000313" key="12">
    <source>
        <dbReference type="EMBL" id="KFK22172.1"/>
    </source>
</evidence>
<keyword evidence="8" id="KW-0325">Glycoprotein</keyword>
<keyword evidence="6" id="KW-0472">Membrane</keyword>
<dbReference type="OrthoDB" id="1938537at2759"/>
<keyword evidence="4" id="KW-0336">GPI-anchor</keyword>
<proteinExistence type="inferred from homology"/>
<dbReference type="SMART" id="SM00499">
    <property type="entry name" value="AAI"/>
    <property type="match status" value="1"/>
</dbReference>
<evidence type="ECO:0000256" key="9">
    <source>
        <dbReference type="ARBA" id="ARBA00023288"/>
    </source>
</evidence>
<keyword evidence="7" id="KW-1015">Disulfide bond</keyword>
<dbReference type="Proteomes" id="UP000029120">
    <property type="component" value="Unassembled WGS sequence"/>
</dbReference>
<keyword evidence="13" id="KW-1185">Reference proteome</keyword>
<dbReference type="AlphaFoldDB" id="A0A087FX20"/>
<evidence type="ECO:0000256" key="10">
    <source>
        <dbReference type="SAM" id="SignalP"/>
    </source>
</evidence>
<dbReference type="GO" id="GO:0005886">
    <property type="term" value="C:plasma membrane"/>
    <property type="evidence" value="ECO:0007669"/>
    <property type="project" value="UniProtKB-SubCell"/>
</dbReference>
<organism evidence="12 13">
    <name type="scientific">Arabis alpina</name>
    <name type="common">Alpine rock-cress</name>
    <dbReference type="NCBI Taxonomy" id="50452"/>
    <lineage>
        <taxon>Eukaryota</taxon>
        <taxon>Viridiplantae</taxon>
        <taxon>Streptophyta</taxon>
        <taxon>Embryophyta</taxon>
        <taxon>Tracheophyta</taxon>
        <taxon>Spermatophyta</taxon>
        <taxon>Magnoliopsida</taxon>
        <taxon>eudicotyledons</taxon>
        <taxon>Gunneridae</taxon>
        <taxon>Pentapetalae</taxon>
        <taxon>rosids</taxon>
        <taxon>malvids</taxon>
        <taxon>Brassicales</taxon>
        <taxon>Brassicaceae</taxon>
        <taxon>Arabideae</taxon>
        <taxon>Arabis</taxon>
    </lineage>
</organism>
<accession>A0A087FX20</accession>
<dbReference type="InterPro" id="IPR036312">
    <property type="entry name" value="Bifun_inhib/LTP/seed_sf"/>
</dbReference>
<dbReference type="EMBL" id="KL991788">
    <property type="protein sequence ID" value="KFK22172.1"/>
    <property type="molecule type" value="Genomic_DNA"/>
</dbReference>
<dbReference type="Gene3D" id="1.10.110.10">
    <property type="entry name" value="Plant lipid-transfer and hydrophobic proteins"/>
    <property type="match status" value="1"/>
</dbReference>
<evidence type="ECO:0000256" key="2">
    <source>
        <dbReference type="ARBA" id="ARBA00009748"/>
    </source>
</evidence>
<reference evidence="13" key="1">
    <citation type="journal article" date="2015" name="Nat. Plants">
        <title>Genome expansion of Arabis alpina linked with retrotransposition and reduced symmetric DNA methylation.</title>
        <authorList>
            <person name="Willing E.M."/>
            <person name="Rawat V."/>
            <person name="Mandakova T."/>
            <person name="Maumus F."/>
            <person name="James G.V."/>
            <person name="Nordstroem K.J."/>
            <person name="Becker C."/>
            <person name="Warthmann N."/>
            <person name="Chica C."/>
            <person name="Szarzynska B."/>
            <person name="Zytnicki M."/>
            <person name="Albani M.C."/>
            <person name="Kiefer C."/>
            <person name="Bergonzi S."/>
            <person name="Castaings L."/>
            <person name="Mateos J.L."/>
            <person name="Berns M.C."/>
            <person name="Bujdoso N."/>
            <person name="Piofczyk T."/>
            <person name="de Lorenzo L."/>
            <person name="Barrero-Sicilia C."/>
            <person name="Mateos I."/>
            <person name="Piednoel M."/>
            <person name="Hagmann J."/>
            <person name="Chen-Min-Tao R."/>
            <person name="Iglesias-Fernandez R."/>
            <person name="Schuster S.C."/>
            <person name="Alonso-Blanco C."/>
            <person name="Roudier F."/>
            <person name="Carbonero P."/>
            <person name="Paz-Ares J."/>
            <person name="Davis S.J."/>
            <person name="Pecinka A."/>
            <person name="Quesneville H."/>
            <person name="Colot V."/>
            <person name="Lysak M.A."/>
            <person name="Weigel D."/>
            <person name="Coupland G."/>
            <person name="Schneeberger K."/>
        </authorList>
    </citation>
    <scope>NUCLEOTIDE SEQUENCE [LARGE SCALE GENOMIC DNA]</scope>
    <source>
        <strain evidence="13">cv. Pajares</strain>
    </source>
</reference>
<feature type="domain" description="Bifunctional inhibitor/plant lipid transfer protein/seed storage helical" evidence="11">
    <location>
        <begin position="33"/>
        <end position="113"/>
    </location>
</feature>
<keyword evidence="9" id="KW-0449">Lipoprotein</keyword>
<dbReference type="InterPro" id="IPR016140">
    <property type="entry name" value="Bifunc_inhib/LTP/seed_store"/>
</dbReference>
<dbReference type="SUPFAM" id="SSF47699">
    <property type="entry name" value="Bifunctional inhibitor/lipid-transfer protein/seed storage 2S albumin"/>
    <property type="match status" value="1"/>
</dbReference>
<comment type="similarity">
    <text evidence="2">Belongs to the plant LTP family.</text>
</comment>
<feature type="non-terminal residue" evidence="12">
    <location>
        <position position="114"/>
    </location>
</feature>
<evidence type="ECO:0000256" key="7">
    <source>
        <dbReference type="ARBA" id="ARBA00023157"/>
    </source>
</evidence>
<dbReference type="Pfam" id="PF14368">
    <property type="entry name" value="LTP_2"/>
    <property type="match status" value="1"/>
</dbReference>
<dbReference type="Gramene" id="KFK22172">
    <property type="protein sequence ID" value="KFK22172"/>
    <property type="gene ID" value="AALP_AAs71527U000100"/>
</dbReference>
<dbReference type="InterPro" id="IPR043325">
    <property type="entry name" value="LTSS"/>
</dbReference>